<dbReference type="EMBL" id="AXCY01000074">
    <property type="protein sequence ID" value="KGM09846.1"/>
    <property type="molecule type" value="Genomic_DNA"/>
</dbReference>
<feature type="region of interest" description="Disordered" evidence="2">
    <location>
        <begin position="1"/>
        <end position="41"/>
    </location>
</feature>
<dbReference type="Gene3D" id="3.30.360.10">
    <property type="entry name" value="Dihydrodipicolinate Reductase, domain 2"/>
    <property type="match status" value="1"/>
</dbReference>
<dbReference type="SUPFAM" id="SSF51735">
    <property type="entry name" value="NAD(P)-binding Rossmann-fold domains"/>
    <property type="match status" value="1"/>
</dbReference>
<reference evidence="4 5" key="1">
    <citation type="submission" date="2013-08" db="EMBL/GenBank/DDBJ databases">
        <title>Genome sequencing of Cellulomonas carbonis T26.</title>
        <authorList>
            <person name="Chen F."/>
            <person name="Li Y."/>
            <person name="Wang G."/>
        </authorList>
    </citation>
    <scope>NUCLEOTIDE SEQUENCE [LARGE SCALE GENOMIC DNA]</scope>
    <source>
        <strain evidence="4 5">T26</strain>
    </source>
</reference>
<dbReference type="InterPro" id="IPR036291">
    <property type="entry name" value="NAD(P)-bd_dom_sf"/>
</dbReference>
<dbReference type="Proteomes" id="UP000029839">
    <property type="component" value="Unassembled WGS sequence"/>
</dbReference>
<gene>
    <name evidence="4" type="ORF">N868_18415</name>
</gene>
<dbReference type="GO" id="GO:0004512">
    <property type="term" value="F:inositol-3-phosphate synthase activity"/>
    <property type="evidence" value="ECO:0007669"/>
    <property type="project" value="InterPro"/>
</dbReference>
<dbReference type="OrthoDB" id="729130at2"/>
<evidence type="ECO:0000259" key="3">
    <source>
        <dbReference type="Pfam" id="PF01658"/>
    </source>
</evidence>
<dbReference type="InterPro" id="IPR013021">
    <property type="entry name" value="Myo-inos-1-P_Synthase_GAPDH"/>
</dbReference>
<protein>
    <submittedName>
        <fullName evidence="4">Myo-inositol-1-phosphate synthase</fullName>
    </submittedName>
</protein>
<name>A0A0A0BPJ5_9CELL</name>
<accession>A0A0A0BPJ5</accession>
<evidence type="ECO:0000313" key="5">
    <source>
        <dbReference type="Proteomes" id="UP000029839"/>
    </source>
</evidence>
<dbReference type="GO" id="GO:0006021">
    <property type="term" value="P:inositol biosynthetic process"/>
    <property type="evidence" value="ECO:0007669"/>
    <property type="project" value="InterPro"/>
</dbReference>
<dbReference type="Pfam" id="PF07994">
    <property type="entry name" value="NAD_binding_5"/>
    <property type="match status" value="1"/>
</dbReference>
<dbReference type="PIRSF" id="PIRSF015578">
    <property type="entry name" value="Myoinos-ppht_syn"/>
    <property type="match status" value="1"/>
</dbReference>
<dbReference type="RefSeq" id="WP_081978831.1">
    <property type="nucleotide sequence ID" value="NZ_AXCY01000074.1"/>
</dbReference>
<reference evidence="4 5" key="2">
    <citation type="journal article" date="2015" name="Stand. Genomic Sci.">
        <title>Draft genome sequence of Cellulomonas carbonis T26(T) and comparative analysis of six Cellulomonas genomes.</title>
        <authorList>
            <person name="Zhuang W."/>
            <person name="Zhang S."/>
            <person name="Xia X."/>
            <person name="Wang G."/>
        </authorList>
    </citation>
    <scope>NUCLEOTIDE SEQUENCE [LARGE SCALE GENOMIC DNA]</scope>
    <source>
        <strain evidence="4 5">T26</strain>
    </source>
</reference>
<dbReference type="AlphaFoldDB" id="A0A0A0BPJ5"/>
<comment type="similarity">
    <text evidence="1">Belongs to the myo-inositol 1-phosphate synthase family.</text>
</comment>
<proteinExistence type="inferred from homology"/>
<feature type="domain" description="Myo-inositol-1-phosphate synthase GAPDH-like" evidence="3">
    <location>
        <begin position="257"/>
        <end position="361"/>
    </location>
</feature>
<dbReference type="PANTHER" id="PTHR11510">
    <property type="entry name" value="MYO-INOSITOL-1 PHOSPHATE SYNTHASE"/>
    <property type="match status" value="1"/>
</dbReference>
<dbReference type="GO" id="GO:0008654">
    <property type="term" value="P:phospholipid biosynthetic process"/>
    <property type="evidence" value="ECO:0007669"/>
    <property type="project" value="InterPro"/>
</dbReference>
<evidence type="ECO:0000256" key="2">
    <source>
        <dbReference type="SAM" id="MobiDB-lite"/>
    </source>
</evidence>
<dbReference type="SUPFAM" id="SSF55347">
    <property type="entry name" value="Glyceraldehyde-3-phosphate dehydrogenase-like, C-terminal domain"/>
    <property type="match status" value="1"/>
</dbReference>
<evidence type="ECO:0000256" key="1">
    <source>
        <dbReference type="ARBA" id="ARBA00010813"/>
    </source>
</evidence>
<feature type="compositionally biased region" description="Basic and acidic residues" evidence="2">
    <location>
        <begin position="17"/>
        <end position="41"/>
    </location>
</feature>
<dbReference type="Gene3D" id="3.40.50.720">
    <property type="entry name" value="NAD(P)-binding Rossmann-like Domain"/>
    <property type="match status" value="1"/>
</dbReference>
<evidence type="ECO:0000313" key="4">
    <source>
        <dbReference type="EMBL" id="KGM09846.1"/>
    </source>
</evidence>
<keyword evidence="5" id="KW-1185">Reference proteome</keyword>
<sequence>MVDDDTPVSPTPVPRGQRPDTPRAGRHEAQDRTSSREVEDTGRTGLWLVGARGSVATTATLGALAVAEGLTGRTGLVSELDDVARAGLVGVDRLVIGGHDVSDVRLVQRARDLASTGVVPGALVERLADALADVDARVRPGAGSAGEPQGRAADRLVEDLTTFRERHGLDRVVVVDVSSTEAPFAPTPDVQDLAALEAALARGASPLPPSSLYAYAAFRAGCPYVAFTPSTGACLGALEELAKVQHLPWAGRDGKTGETLVKTALAPMFAQRALAVRSWSAFNLLGGGDGRTLADPVTALSKTGTKAMAVEHILGHPVPGPVRIDYVEDMGDWKTAWDHITFEGFLGTRMTLQFTWQGCDSALAAPLVLDLTRLMARAHEAGRSGPVSELGFFFKEPLGGHEHALGAQWAALVRWCAELAS</sequence>
<dbReference type="InterPro" id="IPR002587">
    <property type="entry name" value="Myo-inos-1-P_Synthase"/>
</dbReference>
<comment type="caution">
    <text evidence="4">The sequence shown here is derived from an EMBL/GenBank/DDBJ whole genome shotgun (WGS) entry which is preliminary data.</text>
</comment>
<dbReference type="Pfam" id="PF01658">
    <property type="entry name" value="Inos-1-P_synth"/>
    <property type="match status" value="1"/>
</dbReference>
<organism evidence="4 5">
    <name type="scientific">Cellulomonas carbonis T26</name>
    <dbReference type="NCBI Taxonomy" id="947969"/>
    <lineage>
        <taxon>Bacteria</taxon>
        <taxon>Bacillati</taxon>
        <taxon>Actinomycetota</taxon>
        <taxon>Actinomycetes</taxon>
        <taxon>Micrococcales</taxon>
        <taxon>Cellulomonadaceae</taxon>
        <taxon>Cellulomonas</taxon>
    </lineage>
</organism>